<organism evidence="2">
    <name type="scientific">Arundo donax</name>
    <name type="common">Giant reed</name>
    <name type="synonym">Donax arundinaceus</name>
    <dbReference type="NCBI Taxonomy" id="35708"/>
    <lineage>
        <taxon>Eukaryota</taxon>
        <taxon>Viridiplantae</taxon>
        <taxon>Streptophyta</taxon>
        <taxon>Embryophyta</taxon>
        <taxon>Tracheophyta</taxon>
        <taxon>Spermatophyta</taxon>
        <taxon>Magnoliopsida</taxon>
        <taxon>Liliopsida</taxon>
        <taxon>Poales</taxon>
        <taxon>Poaceae</taxon>
        <taxon>PACMAD clade</taxon>
        <taxon>Arundinoideae</taxon>
        <taxon>Arundineae</taxon>
        <taxon>Arundo</taxon>
    </lineage>
</organism>
<evidence type="ECO:0000313" key="2">
    <source>
        <dbReference type="EMBL" id="JAD87234.1"/>
    </source>
</evidence>
<proteinExistence type="predicted"/>
<reference evidence="2" key="1">
    <citation type="submission" date="2014-09" db="EMBL/GenBank/DDBJ databases">
        <authorList>
            <person name="Magalhaes I.L.F."/>
            <person name="Oliveira U."/>
            <person name="Santos F.R."/>
            <person name="Vidigal T.H.D.A."/>
            <person name="Brescovit A.D."/>
            <person name="Santos A.J."/>
        </authorList>
    </citation>
    <scope>NUCLEOTIDE SEQUENCE</scope>
    <source>
        <tissue evidence="2">Shoot tissue taken approximately 20 cm above the soil surface</tissue>
    </source>
</reference>
<name>A0A0A9DF77_ARUDO</name>
<reference evidence="2" key="2">
    <citation type="journal article" date="2015" name="Data Brief">
        <title>Shoot transcriptome of the giant reed, Arundo donax.</title>
        <authorList>
            <person name="Barrero R.A."/>
            <person name="Guerrero F.D."/>
            <person name="Moolhuijzen P."/>
            <person name="Goolsby J.A."/>
            <person name="Tidwell J."/>
            <person name="Bellgard S.E."/>
            <person name="Bellgard M.I."/>
        </authorList>
    </citation>
    <scope>NUCLEOTIDE SEQUENCE</scope>
    <source>
        <tissue evidence="2">Shoot tissue taken approximately 20 cm above the soil surface</tissue>
    </source>
</reference>
<dbReference type="EMBL" id="GBRH01210661">
    <property type="protein sequence ID" value="JAD87234.1"/>
    <property type="molecule type" value="Transcribed_RNA"/>
</dbReference>
<sequence>MEEAEVTEGEGETLLTPATGGRGGSRPSTRAPRPPAPAPAPPVRRRVRTRRGPRRWRR</sequence>
<dbReference type="AlphaFoldDB" id="A0A0A9DF77"/>
<accession>A0A0A9DF77</accession>
<feature type="region of interest" description="Disordered" evidence="1">
    <location>
        <begin position="1"/>
        <end position="58"/>
    </location>
</feature>
<feature type="compositionally biased region" description="Acidic residues" evidence="1">
    <location>
        <begin position="1"/>
        <end position="11"/>
    </location>
</feature>
<protein>
    <submittedName>
        <fullName evidence="2">Uncharacterized protein</fullName>
    </submittedName>
</protein>
<feature type="compositionally biased region" description="Pro residues" evidence="1">
    <location>
        <begin position="32"/>
        <end position="42"/>
    </location>
</feature>
<feature type="compositionally biased region" description="Low complexity" evidence="1">
    <location>
        <begin position="12"/>
        <end position="31"/>
    </location>
</feature>
<evidence type="ECO:0000256" key="1">
    <source>
        <dbReference type="SAM" id="MobiDB-lite"/>
    </source>
</evidence>
<feature type="compositionally biased region" description="Basic residues" evidence="1">
    <location>
        <begin position="43"/>
        <end position="58"/>
    </location>
</feature>